<accession>A0A2P2D7Y5</accession>
<proteinExistence type="predicted"/>
<sequence>MDSAYDLALTKILAKKPMDDDQDDFELDTEDNDLDDGFTLAQAPSNSGRPPVQMPDWLKRGGLYPGT</sequence>
<comment type="caution">
    <text evidence="2">The sequence shown here is derived from an EMBL/GenBank/DDBJ whole genome shotgun (WGS) entry which is preliminary data.</text>
</comment>
<name>A0A2P2D7Y5_9LEPT</name>
<keyword evidence="3" id="KW-1185">Reference proteome</keyword>
<feature type="region of interest" description="Disordered" evidence="1">
    <location>
        <begin position="40"/>
        <end position="67"/>
    </location>
</feature>
<dbReference type="AlphaFoldDB" id="A0A2P2D7Y5"/>
<evidence type="ECO:0000313" key="2">
    <source>
        <dbReference type="EMBL" id="GBF40691.1"/>
    </source>
</evidence>
<evidence type="ECO:0000313" key="3">
    <source>
        <dbReference type="Proteomes" id="UP000245076"/>
    </source>
</evidence>
<gene>
    <name evidence="2" type="ORF">LPTSP1_37090</name>
</gene>
<dbReference type="EMBL" id="BFAY01000013">
    <property type="protein sequence ID" value="GBF40691.1"/>
    <property type="molecule type" value="Genomic_DNA"/>
</dbReference>
<protein>
    <submittedName>
        <fullName evidence="2">Uncharacterized protein</fullName>
    </submittedName>
</protein>
<reference evidence="2 3" key="1">
    <citation type="submission" date="2018-02" db="EMBL/GenBank/DDBJ databases">
        <title>Novel Leptospira species isolated from soil and water in Japan.</title>
        <authorList>
            <person name="Nakao R."/>
            <person name="Masuzawa T."/>
        </authorList>
    </citation>
    <scope>NUCLEOTIDE SEQUENCE [LARGE SCALE GENOMIC DNA]</scope>
    <source>
        <strain evidence="2 3">E8</strain>
    </source>
</reference>
<dbReference type="Proteomes" id="UP000245076">
    <property type="component" value="Unassembled WGS sequence"/>
</dbReference>
<organism evidence="2 3">
    <name type="scientific">Leptospira johnsonii</name>
    <dbReference type="NCBI Taxonomy" id="1917820"/>
    <lineage>
        <taxon>Bacteria</taxon>
        <taxon>Pseudomonadati</taxon>
        <taxon>Spirochaetota</taxon>
        <taxon>Spirochaetia</taxon>
        <taxon>Leptospirales</taxon>
        <taxon>Leptospiraceae</taxon>
        <taxon>Leptospira</taxon>
    </lineage>
</organism>
<evidence type="ECO:0000256" key="1">
    <source>
        <dbReference type="SAM" id="MobiDB-lite"/>
    </source>
</evidence>
<dbReference type="RefSeq" id="WP_108930289.1">
    <property type="nucleotide sequence ID" value="NZ_BFAY01000013.1"/>
</dbReference>